<comment type="caution">
    <text evidence="7">The sequence shown here is derived from an EMBL/GenBank/DDBJ whole genome shotgun (WGS) entry which is preliminary data.</text>
</comment>
<evidence type="ECO:0000256" key="3">
    <source>
        <dbReference type="ARBA" id="ARBA00022989"/>
    </source>
</evidence>
<evidence type="ECO:0000256" key="5">
    <source>
        <dbReference type="SAM" id="Phobius"/>
    </source>
</evidence>
<dbReference type="RefSeq" id="WP_179399828.1">
    <property type="nucleotide sequence ID" value="NZ_JACCCY010000003.1"/>
</dbReference>
<keyword evidence="8" id="KW-1185">Reference proteome</keyword>
<dbReference type="Proteomes" id="UP000574332">
    <property type="component" value="Unassembled WGS sequence"/>
</dbReference>
<gene>
    <name evidence="7" type="ORF">F5613_002348</name>
</gene>
<dbReference type="Pfam" id="PF06803">
    <property type="entry name" value="DUF1232"/>
    <property type="match status" value="1"/>
</dbReference>
<keyword evidence="3 5" id="KW-1133">Transmembrane helix</keyword>
<proteinExistence type="predicted"/>
<reference evidence="7 8" key="1">
    <citation type="submission" date="2020-07" db="EMBL/GenBank/DDBJ databases">
        <title>Genomic Encyclopedia of Type Strains, Phase IV (KMG-IV): sequencing the most valuable type-strain genomes for metagenomic binning, comparative biology and taxonomic classification.</title>
        <authorList>
            <person name="Goeker M."/>
        </authorList>
    </citation>
    <scope>NUCLEOTIDE SEQUENCE [LARGE SCALE GENOMIC DNA]</scope>
    <source>
        <strain evidence="7 8">DSM 23697</strain>
    </source>
</reference>
<sequence length="101" mass="11199">MENEIQERKSTLGAWIMAALGFVYMLSPIDVIPDIPVVGWVDDFFVMTSTGFNLLEKELGQTNDMVRGIFKTLKWITIVTGIIAVLLVGLLGALIVKLVME</sequence>
<dbReference type="AlphaFoldDB" id="A0A8E2A2H2"/>
<keyword evidence="2 5" id="KW-0812">Transmembrane</keyword>
<evidence type="ECO:0000313" key="8">
    <source>
        <dbReference type="Proteomes" id="UP000574332"/>
    </source>
</evidence>
<accession>A0A8E2A2H2</accession>
<evidence type="ECO:0000259" key="6">
    <source>
        <dbReference type="Pfam" id="PF06803"/>
    </source>
</evidence>
<feature type="transmembrane region" description="Helical" evidence="5">
    <location>
        <begin position="75"/>
        <end position="96"/>
    </location>
</feature>
<evidence type="ECO:0000313" key="7">
    <source>
        <dbReference type="EMBL" id="NYI50218.1"/>
    </source>
</evidence>
<evidence type="ECO:0000256" key="2">
    <source>
        <dbReference type="ARBA" id="ARBA00022692"/>
    </source>
</evidence>
<dbReference type="GO" id="GO:0012505">
    <property type="term" value="C:endomembrane system"/>
    <property type="evidence" value="ECO:0007669"/>
    <property type="project" value="UniProtKB-SubCell"/>
</dbReference>
<organism evidence="7 8">
    <name type="scientific">Macellibacteroides fermentans</name>
    <dbReference type="NCBI Taxonomy" id="879969"/>
    <lineage>
        <taxon>Bacteria</taxon>
        <taxon>Pseudomonadati</taxon>
        <taxon>Bacteroidota</taxon>
        <taxon>Bacteroidia</taxon>
        <taxon>Bacteroidales</taxon>
        <taxon>Porphyromonadaceae</taxon>
        <taxon>Macellibacteroides</taxon>
    </lineage>
</organism>
<dbReference type="EMBL" id="JACCCY010000003">
    <property type="protein sequence ID" value="NYI50218.1"/>
    <property type="molecule type" value="Genomic_DNA"/>
</dbReference>
<comment type="subcellular location">
    <subcellularLocation>
        <location evidence="1">Endomembrane system</location>
        <topology evidence="1">Multi-pass membrane protein</topology>
    </subcellularLocation>
</comment>
<protein>
    <recommendedName>
        <fullName evidence="6">DUF1232 domain-containing protein</fullName>
    </recommendedName>
</protein>
<evidence type="ECO:0000256" key="1">
    <source>
        <dbReference type="ARBA" id="ARBA00004127"/>
    </source>
</evidence>
<feature type="transmembrane region" description="Helical" evidence="5">
    <location>
        <begin position="12"/>
        <end position="29"/>
    </location>
</feature>
<dbReference type="InterPro" id="IPR010652">
    <property type="entry name" value="DUF1232"/>
</dbReference>
<name>A0A8E2A2H2_9PORP</name>
<keyword evidence="4 5" id="KW-0472">Membrane</keyword>
<evidence type="ECO:0000256" key="4">
    <source>
        <dbReference type="ARBA" id="ARBA00023136"/>
    </source>
</evidence>
<feature type="domain" description="DUF1232" evidence="6">
    <location>
        <begin position="14"/>
        <end position="48"/>
    </location>
</feature>